<accession>W6U403</accession>
<dbReference type="InterPro" id="IPR001806">
    <property type="entry name" value="Small_GTPase"/>
</dbReference>
<dbReference type="GO" id="GO:0043124">
    <property type="term" value="P:negative regulation of canonical NF-kappaB signal transduction"/>
    <property type="evidence" value="ECO:0007669"/>
    <property type="project" value="InterPro"/>
</dbReference>
<dbReference type="InterPro" id="IPR015943">
    <property type="entry name" value="WD40/YVTN_repeat-like_dom_sf"/>
</dbReference>
<dbReference type="PANTHER" id="PTHR46152:SF3">
    <property type="entry name" value="NF-KAPPA-B INHIBITOR-INTERACTING RAS-LIKE PROTEIN"/>
    <property type="match status" value="1"/>
</dbReference>
<dbReference type="OMA" id="HISACNF"/>
<reference evidence="4 5" key="1">
    <citation type="journal article" date="2013" name="Nat. Genet.">
        <title>The genome of the hydatid tapeworm Echinococcus granulosus.</title>
        <authorList>
            <person name="Zheng H."/>
            <person name="Zhang W."/>
            <person name="Zhang L."/>
            <person name="Zhang Z."/>
            <person name="Li J."/>
            <person name="Lu G."/>
            <person name="Zhu Y."/>
            <person name="Wang Y."/>
            <person name="Huang Y."/>
            <person name="Liu J."/>
            <person name="Kang H."/>
            <person name="Chen J."/>
            <person name="Wang L."/>
            <person name="Chen A."/>
            <person name="Yu S."/>
            <person name="Gao Z."/>
            <person name="Jin L."/>
            <person name="Gu W."/>
            <person name="Wang Z."/>
            <person name="Zhao L."/>
            <person name="Shi B."/>
            <person name="Wen H."/>
            <person name="Lin R."/>
            <person name="Jones M.K."/>
            <person name="Brejova B."/>
            <person name="Vinar T."/>
            <person name="Zhao G."/>
            <person name="McManus D.P."/>
            <person name="Chen Z."/>
            <person name="Zhou Y."/>
            <person name="Wang S."/>
        </authorList>
    </citation>
    <scope>NUCLEOTIDE SEQUENCE [LARGE SCALE GENOMIC DNA]</scope>
</reference>
<dbReference type="InterPro" id="IPR042227">
    <property type="entry name" value="KBRS"/>
</dbReference>
<evidence type="ECO:0000313" key="4">
    <source>
        <dbReference type="EMBL" id="EUB55838.1"/>
    </source>
</evidence>
<dbReference type="Gene3D" id="3.40.50.300">
    <property type="entry name" value="P-loop containing nucleotide triphosphate hydrolases"/>
    <property type="match status" value="1"/>
</dbReference>
<proteinExistence type="inferred from homology"/>
<keyword evidence="3" id="KW-0342">GTP-binding</keyword>
<evidence type="ECO:0000256" key="3">
    <source>
        <dbReference type="ARBA" id="ARBA00023134"/>
    </source>
</evidence>
<dbReference type="GO" id="GO:0032794">
    <property type="term" value="F:GTPase activating protein binding"/>
    <property type="evidence" value="ECO:0007669"/>
    <property type="project" value="TreeGrafter"/>
</dbReference>
<keyword evidence="5" id="KW-1185">Reference proteome</keyword>
<protein>
    <submittedName>
        <fullName evidence="4">NF-kappa-B inhibitor-interacting Ras-like protein</fullName>
    </submittedName>
</protein>
<dbReference type="SMART" id="SM00173">
    <property type="entry name" value="RAS"/>
    <property type="match status" value="1"/>
</dbReference>
<dbReference type="RefSeq" id="XP_024347034.1">
    <property type="nucleotide sequence ID" value="XM_024498561.1"/>
</dbReference>
<dbReference type="CTD" id="36345027"/>
<dbReference type="Proteomes" id="UP000019149">
    <property type="component" value="Unassembled WGS sequence"/>
</dbReference>
<dbReference type="PRINTS" id="PR00449">
    <property type="entry name" value="RASTRNSFRMNG"/>
</dbReference>
<evidence type="ECO:0000256" key="2">
    <source>
        <dbReference type="ARBA" id="ARBA00022741"/>
    </source>
</evidence>
<dbReference type="GeneID" id="36345027"/>
<dbReference type="GO" id="GO:0032484">
    <property type="term" value="P:Ral protein signal transduction"/>
    <property type="evidence" value="ECO:0007669"/>
    <property type="project" value="TreeGrafter"/>
</dbReference>
<dbReference type="STRING" id="6210.W6U403"/>
<dbReference type="AlphaFoldDB" id="W6U403"/>
<dbReference type="InterPro" id="IPR036322">
    <property type="entry name" value="WD40_repeat_dom_sf"/>
</dbReference>
<keyword evidence="2" id="KW-0547">Nucleotide-binding</keyword>
<dbReference type="OrthoDB" id="10002389at2759"/>
<sequence length="614" mass="66713">MVRATKILLCGASGAGKTSLVYSLETPTNTLPDLQKHLPTYEDTYTLCISAEKSSQEKVRIYEIGGMNTSIGRHFVNSSDALILVFDITSFDSFAAMQKIKADIDCIKEKREMPTVIIGNKNDQPRSSQFENFPPGAWAQREKVGYFETNAYDKATFLQILSGLVLRVRRRLHSGNGKSPILSFQLSGSDPSFNALVYYFLTTTVIIGKDNEDLELKSASLFVFAILPAFSLPLVGPKGTGSIKSCVCIAYAEQSEVLFAGHADGHISACNFVWKRQCAAWLAHPQSQVIGLSVAPWKAVTREACLISQGRDGKIRFWDTDLTPSPKPLLEVVCCQYTLCPFNIWQPSSNLHTDRYLVYVGVDEEDASTVNLEAIRSLDSLTICSVDASQISRLGMCMALSGVTCDGTCYFLGGFEAGCVVLFVEGRQVARVSPLSPSDIRPITCLAAFTVNASITLIAVGKSAVADGDEQLPDFELLKLTSEDPSNFLLERCTKKPPSNEFNGISSLTWRNDGRLLAAGQWNGDIRCFAVTPKGRARCLGNLRSPGAVVGGGTLLGDWSSILTDPSKLTPGERDQSLSVRGALFLPSKWLITTAPASAGGLGTLNVWDVYRDS</sequence>
<dbReference type="PANTHER" id="PTHR46152">
    <property type="entry name" value="NF-KAPPA-B INHIBITOR-INTERACTING RAS-LIKE PROTEIN"/>
    <property type="match status" value="1"/>
</dbReference>
<dbReference type="Gene3D" id="2.130.10.10">
    <property type="entry name" value="YVTN repeat-like/Quinoprotein amine dehydrogenase"/>
    <property type="match status" value="2"/>
</dbReference>
<dbReference type="InterPro" id="IPR027417">
    <property type="entry name" value="P-loop_NTPase"/>
</dbReference>
<gene>
    <name evidence="4" type="ORF">EGR_09312</name>
</gene>
<dbReference type="PROSITE" id="PS51419">
    <property type="entry name" value="RAB"/>
    <property type="match status" value="1"/>
</dbReference>
<dbReference type="KEGG" id="egl:EGR_09312"/>
<organism evidence="4 5">
    <name type="scientific">Echinococcus granulosus</name>
    <name type="common">Hydatid tapeworm</name>
    <dbReference type="NCBI Taxonomy" id="6210"/>
    <lineage>
        <taxon>Eukaryota</taxon>
        <taxon>Metazoa</taxon>
        <taxon>Spiralia</taxon>
        <taxon>Lophotrochozoa</taxon>
        <taxon>Platyhelminthes</taxon>
        <taxon>Cestoda</taxon>
        <taxon>Eucestoda</taxon>
        <taxon>Cyclophyllidea</taxon>
        <taxon>Taeniidae</taxon>
        <taxon>Echinococcus</taxon>
        <taxon>Echinococcus granulosus group</taxon>
    </lineage>
</organism>
<dbReference type="SMART" id="SM00175">
    <property type="entry name" value="RAB"/>
    <property type="match status" value="1"/>
</dbReference>
<evidence type="ECO:0000256" key="1">
    <source>
        <dbReference type="ARBA" id="ARBA00008094"/>
    </source>
</evidence>
<dbReference type="SUPFAM" id="SSF50978">
    <property type="entry name" value="WD40 repeat-like"/>
    <property type="match status" value="1"/>
</dbReference>
<name>W6U403_ECHGR</name>
<dbReference type="EMBL" id="APAU02000142">
    <property type="protein sequence ID" value="EUB55838.1"/>
    <property type="molecule type" value="Genomic_DNA"/>
</dbReference>
<dbReference type="SUPFAM" id="SSF52540">
    <property type="entry name" value="P-loop containing nucleoside triphosphate hydrolases"/>
    <property type="match status" value="1"/>
</dbReference>
<dbReference type="Pfam" id="PF00071">
    <property type="entry name" value="Ras"/>
    <property type="match status" value="1"/>
</dbReference>
<comment type="caution">
    <text evidence="4">The sequence shown here is derived from an EMBL/GenBank/DDBJ whole genome shotgun (WGS) entry which is preliminary data.</text>
</comment>
<dbReference type="GO" id="GO:0003924">
    <property type="term" value="F:GTPase activity"/>
    <property type="evidence" value="ECO:0007669"/>
    <property type="project" value="InterPro"/>
</dbReference>
<evidence type="ECO:0000313" key="5">
    <source>
        <dbReference type="Proteomes" id="UP000019149"/>
    </source>
</evidence>
<dbReference type="GO" id="GO:0005525">
    <property type="term" value="F:GTP binding"/>
    <property type="evidence" value="ECO:0007669"/>
    <property type="project" value="UniProtKB-KW"/>
</dbReference>
<comment type="similarity">
    <text evidence="1">Belongs to the small GTPase superfamily. Ras family. KappaB-Ras subfamily.</text>
</comment>